<keyword evidence="4" id="KW-1185">Reference proteome</keyword>
<feature type="transmembrane region" description="Helical" evidence="2">
    <location>
        <begin position="76"/>
        <end position="96"/>
    </location>
</feature>
<feature type="transmembrane region" description="Helical" evidence="2">
    <location>
        <begin position="131"/>
        <end position="151"/>
    </location>
</feature>
<name>A0A812RZN9_9DINO</name>
<reference evidence="3" key="1">
    <citation type="submission" date="2021-02" db="EMBL/GenBank/DDBJ databases">
        <authorList>
            <person name="Dougan E. K."/>
            <person name="Rhodes N."/>
            <person name="Thang M."/>
            <person name="Chan C."/>
        </authorList>
    </citation>
    <scope>NUCLEOTIDE SEQUENCE</scope>
</reference>
<sequence length="473" mass="52083">MDPASWAISDVATAVTASLLLYCHWRCTQQDLRRGIEQLFSCASFCDGQAKNAAEQTMEARIDEEVGKMRVKTFNLSCRVMVHIGVIAVLLALVEAPRSFRGLLWLIWMFLPYLVDLASVLGYVRFTPSSVRFICIGIYLCALGGTVSLAWIPKDEYVGRAGVSVAAQLVLGISFPDKAVAAPFAFCFMAAYVWTAIEVCGVEAINVWFLFQQGFQLVLNILVPAVLEKINRDRIAASFQSKDSDALISGFRQMLRGICDGDLLLDGDFKISGSAGCLKRILETTRDFVGEPFPDLIDKSDKDALVMFDDFLTRSTPKTASEESEQQQSTPPCLRVALKSPSGRTVPVDVFHVCLPNLFGTDSVHHLLALTEDSEARVQPDATQDAIPQSLLNSRGSGSIRSAASSDSEVVEAYDELAELTLLLDTSRQLIDIEEAHIRFVRQSERAEMRLGMPTLKRCRASIVSSVQKSQAF</sequence>
<feature type="region of interest" description="Disordered" evidence="1">
    <location>
        <begin position="378"/>
        <end position="400"/>
    </location>
</feature>
<evidence type="ECO:0000313" key="3">
    <source>
        <dbReference type="EMBL" id="CAE7458496.1"/>
    </source>
</evidence>
<keyword evidence="2" id="KW-1133">Transmembrane helix</keyword>
<protein>
    <submittedName>
        <fullName evidence="3">Uncharacterized protein</fullName>
    </submittedName>
</protein>
<dbReference type="AlphaFoldDB" id="A0A812RZN9"/>
<dbReference type="Proteomes" id="UP000604046">
    <property type="component" value="Unassembled WGS sequence"/>
</dbReference>
<dbReference type="OrthoDB" id="10323608at2759"/>
<dbReference type="EMBL" id="CAJNDS010002391">
    <property type="protein sequence ID" value="CAE7458496.1"/>
    <property type="molecule type" value="Genomic_DNA"/>
</dbReference>
<organism evidence="3 4">
    <name type="scientific">Symbiodinium natans</name>
    <dbReference type="NCBI Taxonomy" id="878477"/>
    <lineage>
        <taxon>Eukaryota</taxon>
        <taxon>Sar</taxon>
        <taxon>Alveolata</taxon>
        <taxon>Dinophyceae</taxon>
        <taxon>Suessiales</taxon>
        <taxon>Symbiodiniaceae</taxon>
        <taxon>Symbiodinium</taxon>
    </lineage>
</organism>
<feature type="transmembrane region" description="Helical" evidence="2">
    <location>
        <begin position="180"/>
        <end position="197"/>
    </location>
</feature>
<feature type="transmembrane region" description="Helical" evidence="2">
    <location>
        <begin position="102"/>
        <end position="124"/>
    </location>
</feature>
<feature type="transmembrane region" description="Helical" evidence="2">
    <location>
        <begin position="6"/>
        <end position="25"/>
    </location>
</feature>
<comment type="caution">
    <text evidence="3">The sequence shown here is derived from an EMBL/GenBank/DDBJ whole genome shotgun (WGS) entry which is preliminary data.</text>
</comment>
<keyword evidence="2" id="KW-0472">Membrane</keyword>
<evidence type="ECO:0000256" key="2">
    <source>
        <dbReference type="SAM" id="Phobius"/>
    </source>
</evidence>
<gene>
    <name evidence="3" type="ORF">SNAT2548_LOCUS25397</name>
</gene>
<accession>A0A812RZN9</accession>
<feature type="transmembrane region" description="Helical" evidence="2">
    <location>
        <begin position="209"/>
        <end position="227"/>
    </location>
</feature>
<evidence type="ECO:0000256" key="1">
    <source>
        <dbReference type="SAM" id="MobiDB-lite"/>
    </source>
</evidence>
<keyword evidence="2" id="KW-0812">Transmembrane</keyword>
<proteinExistence type="predicted"/>
<evidence type="ECO:0000313" key="4">
    <source>
        <dbReference type="Proteomes" id="UP000604046"/>
    </source>
</evidence>